<proteinExistence type="predicted"/>
<accession>A0ABQ6MT18</accession>
<dbReference type="PANTHER" id="PTHR43336">
    <property type="entry name" value="OXYGEN SENSOR HISTIDINE KINASE RESPONSE REGULATOR DEVS/DOSS"/>
    <property type="match status" value="1"/>
</dbReference>
<evidence type="ECO:0000313" key="2">
    <source>
        <dbReference type="Proteomes" id="UP001165060"/>
    </source>
</evidence>
<protein>
    <submittedName>
        <fullName evidence="1">Uncharacterized protein</fullName>
    </submittedName>
</protein>
<dbReference type="Proteomes" id="UP001165060">
    <property type="component" value="Unassembled WGS sequence"/>
</dbReference>
<keyword evidence="2" id="KW-1185">Reference proteome</keyword>
<reference evidence="1 2" key="1">
    <citation type="journal article" date="2023" name="Commun. Biol.">
        <title>Genome analysis of Parmales, the sister group of diatoms, reveals the evolutionary specialization of diatoms from phago-mixotrophs to photoautotrophs.</title>
        <authorList>
            <person name="Ban H."/>
            <person name="Sato S."/>
            <person name="Yoshikawa S."/>
            <person name="Yamada K."/>
            <person name="Nakamura Y."/>
            <person name="Ichinomiya M."/>
            <person name="Sato N."/>
            <person name="Blanc-Mathieu R."/>
            <person name="Endo H."/>
            <person name="Kuwata A."/>
            <person name="Ogata H."/>
        </authorList>
    </citation>
    <scope>NUCLEOTIDE SEQUENCE [LARGE SCALE GENOMIC DNA]</scope>
</reference>
<dbReference type="EMBL" id="BRYB01003196">
    <property type="protein sequence ID" value="GMI32487.1"/>
    <property type="molecule type" value="Genomic_DNA"/>
</dbReference>
<dbReference type="PANTHER" id="PTHR43336:SF3">
    <property type="entry name" value="GUANYLATE CYCLASE DOMAIN-CONTAINING PROTEIN"/>
    <property type="match status" value="1"/>
</dbReference>
<evidence type="ECO:0000313" key="1">
    <source>
        <dbReference type="EMBL" id="GMI32487.1"/>
    </source>
</evidence>
<sequence length="140" mass="15987">MSQSNCRRVDAVTFKGSSEPMHIFHYDSEPFESLKSKSDACDALLKKCAWTDAEAQAVGINLDEFKSLFNNNKEHIVRQVYEMGFLSYVDGHWDKSRIILAMWLDKFPGDPLGFVLLERLANHDFKAPDGWAGYHALTEK</sequence>
<organism evidence="1 2">
    <name type="scientific">Tetraparma gracilis</name>
    <dbReference type="NCBI Taxonomy" id="2962635"/>
    <lineage>
        <taxon>Eukaryota</taxon>
        <taxon>Sar</taxon>
        <taxon>Stramenopiles</taxon>
        <taxon>Ochrophyta</taxon>
        <taxon>Bolidophyceae</taxon>
        <taxon>Parmales</taxon>
        <taxon>Triparmaceae</taxon>
        <taxon>Tetraparma</taxon>
    </lineage>
</organism>
<gene>
    <name evidence="1" type="ORF">TeGR_g15161</name>
</gene>
<comment type="caution">
    <text evidence="1">The sequence shown here is derived from an EMBL/GenBank/DDBJ whole genome shotgun (WGS) entry which is preliminary data.</text>
</comment>
<name>A0ABQ6MT18_9STRA</name>